<sequence length="414" mass="45711">MKGASIFSTVLALCYGTQLGAAAPSADVEKRDAGFENGQPFDGKGKGSHILGGTNEELDLQNPDNLGRQSTDNGVVPNLKWSFSDSKTRLLKGGWVREQVIQDLPSSHDIAGAQQHLVKGAIRELHWHRVAEWGFVYNGSVLISAVDEFGRYQEEVLNYGDIWYFPKGAAHTVQGLADENEYLLVFDEADFDKIGTTFMVDDWINHTPKDILAKNFGVDPSVFENVTDPTPYILPAKVGKKKVTDGPAGELSGKSSFVYRTLEHEPEKIGGTDGKFYKIDSTNFPASKTLAATFVTLKPGGLRELHWHPNAEEWLYFHQGHAKATIFIGNAAARTFDFSAGDTAAFPDNSGHYIENTSETEDLIWIEVYKSDRVADISLTQWLALTPPEIVAQTLNVSISFVESLKKEKQVLIE</sequence>
<evidence type="ECO:0000256" key="3">
    <source>
        <dbReference type="PIRSR" id="PIRSR617774-2"/>
    </source>
</evidence>
<dbReference type="GO" id="GO:0033609">
    <property type="term" value="P:oxalate metabolic process"/>
    <property type="evidence" value="ECO:0007669"/>
    <property type="project" value="InterPro"/>
</dbReference>
<feature type="active site" description="Proton donor" evidence="2">
    <location>
        <position position="367"/>
    </location>
</feature>
<reference evidence="7" key="1">
    <citation type="journal article" date="2020" name="BMC Genomics">
        <title>Correction to: Identification and distribution of gene clusters required for synthesis of sphingolipid metabolism inhibitors in diverse species of the filamentous fungus Fusarium.</title>
        <authorList>
            <person name="Kim H.S."/>
            <person name="Lohmar J.M."/>
            <person name="Busman M."/>
            <person name="Brown D.W."/>
            <person name="Naumann T.A."/>
            <person name="Divon H.H."/>
            <person name="Lysoe E."/>
            <person name="Uhlig S."/>
            <person name="Proctor R.H."/>
        </authorList>
    </citation>
    <scope>NUCLEOTIDE SEQUENCE</scope>
    <source>
        <strain evidence="7">NRRL 22465</strain>
    </source>
</reference>
<feature type="binding site" evidence="3">
    <location>
        <position position="306"/>
    </location>
    <ligand>
        <name>Mn(2+)</name>
        <dbReference type="ChEBI" id="CHEBI:29035"/>
        <label>2</label>
    </ligand>
</feature>
<dbReference type="Proteomes" id="UP000635477">
    <property type="component" value="Unassembled WGS sequence"/>
</dbReference>
<dbReference type="NCBIfam" id="TIGR03404">
    <property type="entry name" value="bicupin_oxalic"/>
    <property type="match status" value="1"/>
</dbReference>
<feature type="binding site" evidence="3">
    <location>
        <position position="308"/>
    </location>
    <ligand>
        <name>Mn(2+)</name>
        <dbReference type="ChEBI" id="CHEBI:29035"/>
        <label>2</label>
    </ligand>
</feature>
<dbReference type="PANTHER" id="PTHR35848">
    <property type="entry name" value="OXALATE-BINDING PROTEIN"/>
    <property type="match status" value="1"/>
</dbReference>
<keyword evidence="8" id="KW-1185">Reference proteome</keyword>
<feature type="domain" description="Cupin type-1" evidence="6">
    <location>
        <begin position="81"/>
        <end position="224"/>
    </location>
</feature>
<feature type="binding site" evidence="3">
    <location>
        <position position="126"/>
    </location>
    <ligand>
        <name>Mn(2+)</name>
        <dbReference type="ChEBI" id="CHEBI:29035"/>
        <label>1</label>
    </ligand>
</feature>
<dbReference type="AlphaFoldDB" id="A0A8H4UV11"/>
<feature type="signal peptide" evidence="5">
    <location>
        <begin position="1"/>
        <end position="22"/>
    </location>
</feature>
<protein>
    <recommendedName>
        <fullName evidence="6">Cupin type-1 domain-containing protein</fullName>
    </recommendedName>
</protein>
<evidence type="ECO:0000313" key="7">
    <source>
        <dbReference type="EMBL" id="KAF4984128.1"/>
    </source>
</evidence>
<proteinExistence type="predicted"/>
<dbReference type="InterPro" id="IPR051610">
    <property type="entry name" value="GPI/OXD"/>
</dbReference>
<feature type="binding site" evidence="3">
    <location>
        <position position="132"/>
    </location>
    <ligand>
        <name>Mn(2+)</name>
        <dbReference type="ChEBI" id="CHEBI:29035"/>
        <label>1</label>
    </ligand>
</feature>
<dbReference type="Pfam" id="PF00190">
    <property type="entry name" value="Cupin_1"/>
    <property type="match status" value="2"/>
</dbReference>
<dbReference type="InterPro" id="IPR017774">
    <property type="entry name" value="Bicupin_oxalate_deCO2ase/Oxase"/>
</dbReference>
<evidence type="ECO:0000259" key="6">
    <source>
        <dbReference type="SMART" id="SM00835"/>
    </source>
</evidence>
<evidence type="ECO:0000256" key="1">
    <source>
        <dbReference type="ARBA" id="ARBA00022723"/>
    </source>
</evidence>
<keyword evidence="3" id="KW-0464">Manganese</keyword>
<comment type="cofactor">
    <cofactor evidence="3">
        <name>Mn(2+)</name>
        <dbReference type="ChEBI" id="CHEBI:29035"/>
    </cofactor>
    <text evidence="3">Binds 2 manganese ions per subunit.</text>
</comment>
<dbReference type="SUPFAM" id="SSF51182">
    <property type="entry name" value="RmlC-like cupins"/>
    <property type="match status" value="1"/>
</dbReference>
<feature type="binding site" evidence="3">
    <location>
        <position position="171"/>
    </location>
    <ligand>
        <name>Mn(2+)</name>
        <dbReference type="ChEBI" id="CHEBI:29035"/>
        <label>1</label>
    </ligand>
</feature>
<dbReference type="CDD" id="cd20305">
    <property type="entry name" value="cupin_OxDC_C"/>
    <property type="match status" value="1"/>
</dbReference>
<dbReference type="InterPro" id="IPR006045">
    <property type="entry name" value="Cupin_1"/>
</dbReference>
<feature type="binding site" evidence="3">
    <location>
        <position position="352"/>
    </location>
    <ligand>
        <name>Mn(2+)</name>
        <dbReference type="ChEBI" id="CHEBI:29035"/>
        <label>2</label>
    </ligand>
</feature>
<gene>
    <name evidence="7" type="ORF">FZEAL_621</name>
</gene>
<dbReference type="OrthoDB" id="10263073at2759"/>
<dbReference type="PANTHER" id="PTHR35848:SF9">
    <property type="entry name" value="SLL1358 PROTEIN"/>
    <property type="match status" value="1"/>
</dbReference>
<dbReference type="GO" id="GO:0046872">
    <property type="term" value="F:metal ion binding"/>
    <property type="evidence" value="ECO:0007669"/>
    <property type="project" value="UniProtKB-KW"/>
</dbReference>
<dbReference type="InterPro" id="IPR014710">
    <property type="entry name" value="RmlC-like_jellyroll"/>
</dbReference>
<keyword evidence="1 3" id="KW-0479">Metal-binding</keyword>
<evidence type="ECO:0000256" key="4">
    <source>
        <dbReference type="SAM" id="MobiDB-lite"/>
    </source>
</evidence>
<dbReference type="Gene3D" id="2.60.120.10">
    <property type="entry name" value="Jelly Rolls"/>
    <property type="match status" value="2"/>
</dbReference>
<feature type="chain" id="PRO_5034687489" description="Cupin type-1 domain-containing protein" evidence="5">
    <location>
        <begin position="23"/>
        <end position="414"/>
    </location>
</feature>
<evidence type="ECO:0000256" key="2">
    <source>
        <dbReference type="PIRSR" id="PIRSR617774-1"/>
    </source>
</evidence>
<reference evidence="7" key="2">
    <citation type="submission" date="2020-05" db="EMBL/GenBank/DDBJ databases">
        <authorList>
            <person name="Kim H.-S."/>
            <person name="Proctor R.H."/>
            <person name="Brown D.W."/>
        </authorList>
    </citation>
    <scope>NUCLEOTIDE SEQUENCE</scope>
    <source>
        <strain evidence="7">NRRL 22465</strain>
    </source>
</reference>
<organism evidence="7 8">
    <name type="scientific">Fusarium zealandicum</name>
    <dbReference type="NCBI Taxonomy" id="1053134"/>
    <lineage>
        <taxon>Eukaryota</taxon>
        <taxon>Fungi</taxon>
        <taxon>Dikarya</taxon>
        <taxon>Ascomycota</taxon>
        <taxon>Pezizomycotina</taxon>
        <taxon>Sordariomycetes</taxon>
        <taxon>Hypocreomycetidae</taxon>
        <taxon>Hypocreales</taxon>
        <taxon>Nectriaceae</taxon>
        <taxon>Fusarium</taxon>
        <taxon>Fusarium staphyleae species complex</taxon>
    </lineage>
</organism>
<feature type="binding site" evidence="3">
    <location>
        <position position="313"/>
    </location>
    <ligand>
        <name>Mn(2+)</name>
        <dbReference type="ChEBI" id="CHEBI:29035"/>
        <label>2</label>
    </ligand>
</feature>
<feature type="binding site" evidence="3">
    <location>
        <position position="128"/>
    </location>
    <ligand>
        <name>Mn(2+)</name>
        <dbReference type="ChEBI" id="CHEBI:29035"/>
        <label>1</label>
    </ligand>
</feature>
<dbReference type="SMART" id="SM00835">
    <property type="entry name" value="Cupin_1"/>
    <property type="match status" value="2"/>
</dbReference>
<comment type="caution">
    <text evidence="7">The sequence shown here is derived from an EMBL/GenBank/DDBJ whole genome shotgun (WGS) entry which is preliminary data.</text>
</comment>
<dbReference type="EMBL" id="JABEYC010000033">
    <property type="protein sequence ID" value="KAF4984128.1"/>
    <property type="molecule type" value="Genomic_DNA"/>
</dbReference>
<evidence type="ECO:0000313" key="8">
    <source>
        <dbReference type="Proteomes" id="UP000635477"/>
    </source>
</evidence>
<keyword evidence="5" id="KW-0732">Signal</keyword>
<accession>A0A8H4UV11</accession>
<feature type="region of interest" description="Disordered" evidence="4">
    <location>
        <begin position="35"/>
        <end position="56"/>
    </location>
</feature>
<evidence type="ECO:0000256" key="5">
    <source>
        <dbReference type="SAM" id="SignalP"/>
    </source>
</evidence>
<dbReference type="InterPro" id="IPR011051">
    <property type="entry name" value="RmlC_Cupin_sf"/>
</dbReference>
<name>A0A8H4UV11_9HYPO</name>
<feature type="domain" description="Cupin type-1" evidence="6">
    <location>
        <begin position="260"/>
        <end position="403"/>
    </location>
</feature>